<dbReference type="SUPFAM" id="SSF56672">
    <property type="entry name" value="DNA/RNA polymerases"/>
    <property type="match status" value="1"/>
</dbReference>
<evidence type="ECO:0000313" key="2">
    <source>
        <dbReference type="EMBL" id="CAK0866756.1"/>
    </source>
</evidence>
<feature type="compositionally biased region" description="Pro residues" evidence="1">
    <location>
        <begin position="831"/>
        <end position="844"/>
    </location>
</feature>
<dbReference type="InterPro" id="IPR043502">
    <property type="entry name" value="DNA/RNA_pol_sf"/>
</dbReference>
<gene>
    <name evidence="2" type="ORF">PCOR1329_LOCUS53861</name>
</gene>
<feature type="region of interest" description="Disordered" evidence="1">
    <location>
        <begin position="826"/>
        <end position="860"/>
    </location>
</feature>
<organism evidence="2 3">
    <name type="scientific">Prorocentrum cordatum</name>
    <dbReference type="NCBI Taxonomy" id="2364126"/>
    <lineage>
        <taxon>Eukaryota</taxon>
        <taxon>Sar</taxon>
        <taxon>Alveolata</taxon>
        <taxon>Dinophyceae</taxon>
        <taxon>Prorocentrales</taxon>
        <taxon>Prorocentraceae</taxon>
        <taxon>Prorocentrum</taxon>
    </lineage>
</organism>
<accession>A0ABN9V230</accession>
<feature type="region of interest" description="Disordered" evidence="1">
    <location>
        <begin position="880"/>
        <end position="937"/>
    </location>
</feature>
<protein>
    <submittedName>
        <fullName evidence="2">Uncharacterized protein</fullName>
    </submittedName>
</protein>
<sequence>MLEAYGDLPKPSWTNAGIFADVSSEQDVSGSELRGYIHQGAMKPYEVEQAQNRAGARSFLPLPLLGDAGRRIRGRSCRARQFGRENRIASEVNGIVDAVNWMSGYDSLPGPANDMQRDVLARFEGLVRGRQPDAKLQDPQAALRELLRGRSPYDGRSGPTTVACYSAGLVSMPMDVSGCPRLEDLLPGEALTFLQERHERMLRESPLPTDVEPYFDSVLNFNHKEYRGLVRRLLSAGILGWTLTPKERIGMFFVWKDGRRRLRLIVDARRANAHFKDPPGVELLSSEGLARIEVHVPDAGFSNYEDLRAALEAQQVYIGMAGVKDCFHRMRIDSALSQYFCLPPVKAGAFGVTEVEGAKVQTSTAIYPCWQVLPMGFSWSLYFAQRANEEVRHYVYVDNLGVFSLFSELVSGVMNQLTGEFAKLSLLLHKDELVPDKAVALGTEIDGGLLRTRVTSDRFWRCRQAVRGLLARRSVKGWAVEAVLGHLTFCGLCSRGTLSAFNSVYGFVRARYDEAAVLWAEARQELAAFSSLMYFLESDWWLPWNPLVQQSDASLHGYGLARAFWPRELVESVGRVPERARFRRRCAHSAREAALCAAGFSMSESGKWELKGLPEDEEELGQWDVVRDFPEVPARGLRASLWGPCFARAWQHPEGILTLEARALVSSIHRIATTVFESHIRQLLLCDNMSSTLLAELLELEGSQAGSERVPAWSAPERVAGGAAARDAACAPPGARRAWPLPRPPAGQTGREARGGTPAHTAAGAVSPEAWPGDVCPGSGGRMPAAACPFAATRRGRQLGESELLKTAVQGRLLPLSLEQMAEDLKEVPGPDGPALPPVAPRPSPAARRGRQLGESELLKTAVQGRLLPLSLEQMAEDLKEVPGPDGPAQGARESDGSSGSGSSEPEVETSAARQRRLAQSHGRLARHYGMTTGKKGSPYLEREAAWIPPLREYQRAANTGEVMESRGDSMVISALVGQRTGLHQTGTRPFWAERLMVGGLHFNPDVSSYGARRLPPGWSFWTLRLFPEEKGPWERAGLVEVSLESDSPWMRFLGPVLSQMKKEMHPECPWNFTCPECRRMFSLRLQDLPARAELVPYQVCLSRALVCMARRWGRLAELQTRWQWRAKRSVVRHEKHARLAATWTARSRTMQRVFLVCGAQLADIILDRASPLDLRELDRV</sequence>
<evidence type="ECO:0000256" key="1">
    <source>
        <dbReference type="SAM" id="MobiDB-lite"/>
    </source>
</evidence>
<feature type="region of interest" description="Disordered" evidence="1">
    <location>
        <begin position="732"/>
        <end position="771"/>
    </location>
</feature>
<reference evidence="2" key="1">
    <citation type="submission" date="2023-10" db="EMBL/GenBank/DDBJ databases">
        <authorList>
            <person name="Chen Y."/>
            <person name="Shah S."/>
            <person name="Dougan E. K."/>
            <person name="Thang M."/>
            <person name="Chan C."/>
        </authorList>
    </citation>
    <scope>NUCLEOTIDE SEQUENCE [LARGE SCALE GENOMIC DNA]</scope>
</reference>
<dbReference type="Proteomes" id="UP001189429">
    <property type="component" value="Unassembled WGS sequence"/>
</dbReference>
<keyword evidence="3" id="KW-1185">Reference proteome</keyword>
<name>A0ABN9V230_9DINO</name>
<feature type="compositionally biased region" description="Basic residues" evidence="1">
    <location>
        <begin position="914"/>
        <end position="927"/>
    </location>
</feature>
<dbReference type="EMBL" id="CAUYUJ010016570">
    <property type="protein sequence ID" value="CAK0866756.1"/>
    <property type="molecule type" value="Genomic_DNA"/>
</dbReference>
<evidence type="ECO:0000313" key="3">
    <source>
        <dbReference type="Proteomes" id="UP001189429"/>
    </source>
</evidence>
<comment type="caution">
    <text evidence="2">The sequence shown here is derived from an EMBL/GenBank/DDBJ whole genome shotgun (WGS) entry which is preliminary data.</text>
</comment>
<proteinExistence type="predicted"/>
<feature type="compositionally biased region" description="Low complexity" evidence="1">
    <location>
        <begin position="897"/>
        <end position="911"/>
    </location>
</feature>